<evidence type="ECO:0000256" key="1">
    <source>
        <dbReference type="ARBA" id="ARBA00004141"/>
    </source>
</evidence>
<dbReference type="GO" id="GO:0034765">
    <property type="term" value="P:regulation of monoatomic ion transmembrane transport"/>
    <property type="evidence" value="ECO:0007669"/>
    <property type="project" value="TreeGrafter"/>
</dbReference>
<feature type="transmembrane region" description="Helical" evidence="12">
    <location>
        <begin position="126"/>
        <end position="150"/>
    </location>
</feature>
<dbReference type="Proteomes" id="UP000481153">
    <property type="component" value="Unassembled WGS sequence"/>
</dbReference>
<dbReference type="Pfam" id="PF17655">
    <property type="entry name" value="IRK_C"/>
    <property type="match status" value="2"/>
</dbReference>
<evidence type="ECO:0000259" key="14">
    <source>
        <dbReference type="Pfam" id="PF07885"/>
    </source>
</evidence>
<keyword evidence="17" id="KW-1185">Reference proteome</keyword>
<feature type="domain" description="Inward rectifier potassium channel C-terminal" evidence="15">
    <location>
        <begin position="160"/>
        <end position="324"/>
    </location>
</feature>
<keyword evidence="2 11" id="KW-0813">Transport</keyword>
<sequence length="717" mass="81421">MYYPAFGDWKSEWHGLRVLQVHPELQHATERFFMGGTHESFLGHRFHFTKNPRAYYKDYTYVLINMPWPWFILRFLLGCIVFTTFFALVYSNICQDTDDFQDAFNLSFQSFATIGYGIVYPRNTCAQFTLCAEAFCTVIFMSVLTGLVFAKFSKPKSTAVFSKQCAIQPYGNDLALVIRVANATRSRHIHHDAILEAAFTANLMRIEQKSAKDTALVMRRYELEMLQSNFLVFRRDIQLVHIIDEASPLFGLTAEQCAQSDFAIQVDVIGVEATSQSTMQDRQLYTAQDFEWGAKFVDMFSAEKNRLVMDFKLLSVTTPVPMDRTPLPTAMSFFPSNPSTHAAMPSSFANVSFVGGRPSMDMEYRPSKQFNGRRRDFPMMDLLAQSLLENEEPVAMSFLRMDGHATTPSRDARTSRASSVALVEDAPIFDYILPRNLPFAYSFHTFYTDSLKMSWPKIIIYLLLAYVVLNLIFAGLFFAEMDNVFLAADVAANNSNFSLCVFYSVQTISTIGYGVVGPQPSSDYQNFIVTMESVVGIVFVTIFTGIAWAKFARPRAHVAFGDHVVITTIDGHRVLLLRALNLRSHGDISGNTFRVGVSETNKRTGLRQVHELELLNASFPSINVPVTLIHVIDDSSPFYKFTKDEDFLELNLQLMCLYSGIDHTFSANVYARKVYFSHDILLHECFVECVDFTPKGVTIHYDDFRQHAPMDFHATSL</sequence>
<feature type="domain" description="Potassium channel" evidence="14">
    <location>
        <begin position="79"/>
        <end position="152"/>
    </location>
</feature>
<keyword evidence="5 11" id="KW-0851">Voltage-gated channel</keyword>
<evidence type="ECO:0000256" key="8">
    <source>
        <dbReference type="ARBA" id="ARBA00023065"/>
    </source>
</evidence>
<evidence type="ECO:0000256" key="3">
    <source>
        <dbReference type="ARBA" id="ARBA00022538"/>
    </source>
</evidence>
<keyword evidence="3 11" id="KW-0633">Potassium transport</keyword>
<name>A0A6G0XNM7_9STRA</name>
<dbReference type="InterPro" id="IPR040445">
    <property type="entry name" value="Kir_TM"/>
</dbReference>
<proteinExistence type="inferred from homology"/>
<comment type="similarity">
    <text evidence="11">Belongs to the inward rectifier-type potassium channel (TC 1.A.2.1) family.</text>
</comment>
<keyword evidence="10 11" id="KW-0407">Ion channel</keyword>
<evidence type="ECO:0000256" key="6">
    <source>
        <dbReference type="ARBA" id="ARBA00022958"/>
    </source>
</evidence>
<dbReference type="InterPro" id="IPR013099">
    <property type="entry name" value="K_chnl_dom"/>
</dbReference>
<evidence type="ECO:0000256" key="9">
    <source>
        <dbReference type="ARBA" id="ARBA00023136"/>
    </source>
</evidence>
<comment type="caution">
    <text evidence="16">The sequence shown here is derived from an EMBL/GenBank/DDBJ whole genome shotgun (WGS) entry which is preliminary data.</text>
</comment>
<accession>A0A6G0XNM7</accession>
<evidence type="ECO:0000256" key="11">
    <source>
        <dbReference type="RuleBase" id="RU003822"/>
    </source>
</evidence>
<dbReference type="InterPro" id="IPR041647">
    <property type="entry name" value="IRK_C"/>
</dbReference>
<dbReference type="EMBL" id="VJMJ01000034">
    <property type="protein sequence ID" value="KAF0741859.1"/>
    <property type="molecule type" value="Genomic_DNA"/>
</dbReference>
<reference evidence="16 17" key="1">
    <citation type="submission" date="2019-07" db="EMBL/GenBank/DDBJ databases">
        <title>Genomics analysis of Aphanomyces spp. identifies a new class of oomycete effector associated with host adaptation.</title>
        <authorList>
            <person name="Gaulin E."/>
        </authorList>
    </citation>
    <scope>NUCLEOTIDE SEQUENCE [LARGE SCALE GENOMIC DNA]</scope>
    <source>
        <strain evidence="16 17">ATCC 201684</strain>
    </source>
</reference>
<dbReference type="AlphaFoldDB" id="A0A6G0XNM7"/>
<dbReference type="Gene3D" id="1.10.287.70">
    <property type="match status" value="2"/>
</dbReference>
<dbReference type="Pfam" id="PF07885">
    <property type="entry name" value="Ion_trans_2"/>
    <property type="match status" value="1"/>
</dbReference>
<evidence type="ECO:0000256" key="10">
    <source>
        <dbReference type="ARBA" id="ARBA00023303"/>
    </source>
</evidence>
<keyword evidence="8 11" id="KW-0406">Ion transport</keyword>
<dbReference type="InterPro" id="IPR013518">
    <property type="entry name" value="K_chnl_inward-rec_Kir_cyto"/>
</dbReference>
<dbReference type="Gene3D" id="2.60.40.1400">
    <property type="entry name" value="G protein-activated inward rectifier potassium channel 1"/>
    <property type="match status" value="2"/>
</dbReference>
<feature type="transmembrane region" description="Helical" evidence="12">
    <location>
        <begin position="458"/>
        <end position="479"/>
    </location>
</feature>
<feature type="transmembrane region" description="Helical" evidence="12">
    <location>
        <begin position="103"/>
        <end position="120"/>
    </location>
</feature>
<dbReference type="Pfam" id="PF01007">
    <property type="entry name" value="IRK"/>
    <property type="match status" value="1"/>
</dbReference>
<feature type="transmembrane region" description="Helical" evidence="12">
    <location>
        <begin position="71"/>
        <end position="91"/>
    </location>
</feature>
<dbReference type="VEuPathDB" id="FungiDB:AeMF1_000950"/>
<evidence type="ECO:0000256" key="5">
    <source>
        <dbReference type="ARBA" id="ARBA00022882"/>
    </source>
</evidence>
<feature type="domain" description="Inward rectifier potassium channel C-terminal" evidence="15">
    <location>
        <begin position="559"/>
        <end position="710"/>
    </location>
</feature>
<dbReference type="InterPro" id="IPR016449">
    <property type="entry name" value="K_chnl_inward-rec_Kir"/>
</dbReference>
<feature type="domain" description="Potassium channel inwardly rectifying transmembrane" evidence="13">
    <location>
        <begin position="445"/>
        <end position="554"/>
    </location>
</feature>
<evidence type="ECO:0000259" key="13">
    <source>
        <dbReference type="Pfam" id="PF01007"/>
    </source>
</evidence>
<keyword evidence="7 12" id="KW-1133">Transmembrane helix</keyword>
<dbReference type="GO" id="GO:1990573">
    <property type="term" value="P:potassium ion import across plasma membrane"/>
    <property type="evidence" value="ECO:0007669"/>
    <property type="project" value="TreeGrafter"/>
</dbReference>
<dbReference type="GO" id="GO:0005242">
    <property type="term" value="F:inward rectifier potassium channel activity"/>
    <property type="evidence" value="ECO:0007669"/>
    <property type="project" value="InterPro"/>
</dbReference>
<organism evidence="16 17">
    <name type="scientific">Aphanomyces euteiches</name>
    <dbReference type="NCBI Taxonomy" id="100861"/>
    <lineage>
        <taxon>Eukaryota</taxon>
        <taxon>Sar</taxon>
        <taxon>Stramenopiles</taxon>
        <taxon>Oomycota</taxon>
        <taxon>Saprolegniomycetes</taxon>
        <taxon>Saprolegniales</taxon>
        <taxon>Verrucalvaceae</taxon>
        <taxon>Aphanomyces</taxon>
    </lineage>
</organism>
<evidence type="ECO:0000256" key="4">
    <source>
        <dbReference type="ARBA" id="ARBA00022692"/>
    </source>
</evidence>
<evidence type="ECO:0000313" key="16">
    <source>
        <dbReference type="EMBL" id="KAF0741859.1"/>
    </source>
</evidence>
<gene>
    <name evidence="16" type="ORF">Ae201684_003050</name>
</gene>
<dbReference type="PANTHER" id="PTHR11767">
    <property type="entry name" value="INWARD RECTIFIER POTASSIUM CHANNEL"/>
    <property type="match status" value="1"/>
</dbReference>
<evidence type="ECO:0000259" key="15">
    <source>
        <dbReference type="Pfam" id="PF17655"/>
    </source>
</evidence>
<keyword evidence="6 11" id="KW-0630">Potassium</keyword>
<evidence type="ECO:0000256" key="7">
    <source>
        <dbReference type="ARBA" id="ARBA00022989"/>
    </source>
</evidence>
<dbReference type="InterPro" id="IPR014756">
    <property type="entry name" value="Ig_E-set"/>
</dbReference>
<keyword evidence="9 12" id="KW-0472">Membrane</keyword>
<protein>
    <recommendedName>
        <fullName evidence="18">Inward rectifier potassium channel C-terminal domain-containing protein</fullName>
    </recommendedName>
</protein>
<dbReference type="SUPFAM" id="SSF81324">
    <property type="entry name" value="Voltage-gated potassium channels"/>
    <property type="match status" value="2"/>
</dbReference>
<evidence type="ECO:0000256" key="12">
    <source>
        <dbReference type="SAM" id="Phobius"/>
    </source>
</evidence>
<dbReference type="GO" id="GO:0034702">
    <property type="term" value="C:monoatomic ion channel complex"/>
    <property type="evidence" value="ECO:0007669"/>
    <property type="project" value="UniProtKB-KW"/>
</dbReference>
<dbReference type="GO" id="GO:0005886">
    <property type="term" value="C:plasma membrane"/>
    <property type="evidence" value="ECO:0007669"/>
    <property type="project" value="TreeGrafter"/>
</dbReference>
<dbReference type="PRINTS" id="PR01320">
    <property type="entry name" value="KIRCHANNEL"/>
</dbReference>
<feature type="transmembrane region" description="Helical" evidence="12">
    <location>
        <begin position="527"/>
        <end position="549"/>
    </location>
</feature>
<dbReference type="PANTHER" id="PTHR11767:SF102">
    <property type="entry name" value="INWARDLY RECTIFYING POTASSIUM CHANNEL 1, ISOFORM F"/>
    <property type="match status" value="1"/>
</dbReference>
<dbReference type="SUPFAM" id="SSF81296">
    <property type="entry name" value="E set domains"/>
    <property type="match status" value="2"/>
</dbReference>
<evidence type="ECO:0008006" key="18">
    <source>
        <dbReference type="Google" id="ProtNLM"/>
    </source>
</evidence>
<evidence type="ECO:0000313" key="17">
    <source>
        <dbReference type="Proteomes" id="UP000481153"/>
    </source>
</evidence>
<evidence type="ECO:0000256" key="2">
    <source>
        <dbReference type="ARBA" id="ARBA00022448"/>
    </source>
</evidence>
<comment type="subcellular location">
    <subcellularLocation>
        <location evidence="1 11">Membrane</location>
        <topology evidence="1 11">Multi-pass membrane protein</topology>
    </subcellularLocation>
</comment>
<keyword evidence="4 11" id="KW-0812">Transmembrane</keyword>